<reference evidence="3" key="1">
    <citation type="submission" date="2017-04" db="EMBL/GenBank/DDBJ databases">
        <title>Function of individual gut microbiota members based on whole genome sequencing of pure cultures obtained from chicken caecum.</title>
        <authorList>
            <person name="Medvecky M."/>
            <person name="Cejkova D."/>
            <person name="Polansky O."/>
            <person name="Karasova D."/>
            <person name="Kubasova T."/>
            <person name="Cizek A."/>
            <person name="Rychlik I."/>
        </authorList>
    </citation>
    <scope>NUCLEOTIDE SEQUENCE [LARGE SCALE GENOMIC DNA]</scope>
    <source>
        <strain evidence="3">An180</strain>
    </source>
</reference>
<gene>
    <name evidence="2" type="ORF">B5F17_11280</name>
</gene>
<organism evidence="2 3">
    <name type="scientific">Butyricicoccus pullicaecorum</name>
    <dbReference type="NCBI Taxonomy" id="501571"/>
    <lineage>
        <taxon>Bacteria</taxon>
        <taxon>Bacillati</taxon>
        <taxon>Bacillota</taxon>
        <taxon>Clostridia</taxon>
        <taxon>Eubacteriales</taxon>
        <taxon>Butyricicoccaceae</taxon>
        <taxon>Butyricicoccus</taxon>
    </lineage>
</organism>
<dbReference type="AlphaFoldDB" id="A0A1Y4L7T5"/>
<evidence type="ECO:0000313" key="3">
    <source>
        <dbReference type="Proteomes" id="UP000195897"/>
    </source>
</evidence>
<sequence length="183" mass="21241">MEKRKWDMLKEDMMRRLRDLDEEAALLLPDSQRLRLVIVGGGALILMEVIARSTHDIDALAVSPQLRSLLADYDINCDVQAYSCNFAYNYESRLQKLPIDGQVIDFYTASLEDIVIAKLFSIRPQDREDIISPAVIAQLDWEHLHQIAHAPDEVMANVLSDRSYRDFLYDFSEYERRYRPCGN</sequence>
<evidence type="ECO:0000313" key="2">
    <source>
        <dbReference type="EMBL" id="OUP51940.1"/>
    </source>
</evidence>
<name>A0A1Y4L7T5_9FIRM</name>
<dbReference type="RefSeq" id="WP_087373919.1">
    <property type="nucleotide sequence ID" value="NZ_NFKK01000015.1"/>
</dbReference>
<protein>
    <recommendedName>
        <fullName evidence="1">DUF6036 domain-containing protein</fullName>
    </recommendedName>
</protein>
<dbReference type="EMBL" id="NFKK01000015">
    <property type="protein sequence ID" value="OUP51940.1"/>
    <property type="molecule type" value="Genomic_DNA"/>
</dbReference>
<dbReference type="Proteomes" id="UP000195897">
    <property type="component" value="Unassembled WGS sequence"/>
</dbReference>
<feature type="domain" description="DUF6036" evidence="1">
    <location>
        <begin position="16"/>
        <end position="179"/>
    </location>
</feature>
<evidence type="ECO:0000259" key="1">
    <source>
        <dbReference type="Pfam" id="PF19502"/>
    </source>
</evidence>
<dbReference type="Pfam" id="PF19502">
    <property type="entry name" value="DUF6036"/>
    <property type="match status" value="1"/>
</dbReference>
<comment type="caution">
    <text evidence="2">The sequence shown here is derived from an EMBL/GenBank/DDBJ whole genome shotgun (WGS) entry which is preliminary data.</text>
</comment>
<proteinExistence type="predicted"/>
<accession>A0A1Y4L7T5</accession>
<dbReference type="InterPro" id="IPR045792">
    <property type="entry name" value="DUF6036"/>
</dbReference>